<dbReference type="AlphaFoldDB" id="A0A9B0M5H6"/>
<protein>
    <submittedName>
        <fullName evidence="4">Adenylate cyclase type 10-like</fullName>
    </submittedName>
</protein>
<gene>
    <name evidence="4" type="primary">LOC101363792</name>
</gene>
<evidence type="ECO:0000256" key="2">
    <source>
        <dbReference type="ARBA" id="ARBA00022840"/>
    </source>
</evidence>
<dbReference type="GO" id="GO:0004016">
    <property type="term" value="F:adenylate cyclase activity"/>
    <property type="evidence" value="ECO:0007669"/>
    <property type="project" value="TreeGrafter"/>
</dbReference>
<dbReference type="PANTHER" id="PTHR16305">
    <property type="entry name" value="TESTICULAR SOLUBLE ADENYLYL CYCLASE"/>
    <property type="match status" value="1"/>
</dbReference>
<sequence length="611" mass="69671">MDAASWEFLETLLSTVPIIMVMTLTSTFTLCGCAQHFLQSSQAVLVPIWKLATTSLLRMACWELGVVSIPQELQMCFGNPLYCEVLCQDLLSKDVLLFHDLQKEEKNSKWETLSEVAINQLDQLSPEEQLLIKCAAVIGHSFRIDLLQHLLPGWNKNKLLQVLRALVDIHVLCWFSKSQELPAKSILVPSSVKIIEQTKEQKKKKSDLACRCQSCHGGDFVPFHRFAICSTKSCSGISRFCSYKDTGSVLTQVITDKLQLPSPQDSFQFQTKPFRSQEAFTSEHRRTEEEFLDQVNRKLAQTSPKKDMLTTKPCHCEEILQLVLSPLTQHCLVIGETTCAFYYLLEAAAASLDLSDNYMAFFYLRKASSLLGQPSAFSFLKKHKVKICQFEEATFCCLRSEVCFNMGQITLAKKLARQALRLLKRNFPWTWFGVFFQTFLEKYWRSCSLSQPPNNPSENKKKLAVLQQRVHCLSLLWQLYNLDTTASSRRFACLATLMQKNSAEEFANEAQVVSTYVAVSQFSQNMGDRDRWLQCEQMAIQKSSLCWFSREGLLATAQLMQALAYTKLCLGHLDFSIKLDLIYVSMCWRVSGRSFPRVMMSLTWPASILLA</sequence>
<evidence type="ECO:0000313" key="4">
    <source>
        <dbReference type="RefSeq" id="XP_004417134.1"/>
    </source>
</evidence>
<dbReference type="RefSeq" id="XP_004417134.1">
    <property type="nucleotide sequence ID" value="XM_004417077.1"/>
</dbReference>
<dbReference type="PANTHER" id="PTHR16305:SF33">
    <property type="entry name" value="GUANYLATE CYCLASE DOMAIN-CONTAINING PROTEIN"/>
    <property type="match status" value="1"/>
</dbReference>
<keyword evidence="3" id="KW-1185">Reference proteome</keyword>
<dbReference type="Proteomes" id="UP000245340">
    <property type="component" value="Unplaced"/>
</dbReference>
<name>A0A9B0M5H6_ODORO</name>
<dbReference type="GO" id="GO:0005524">
    <property type="term" value="F:ATP binding"/>
    <property type="evidence" value="ECO:0007669"/>
    <property type="project" value="UniProtKB-KW"/>
</dbReference>
<keyword evidence="2" id="KW-0067">ATP-binding</keyword>
<accession>A0A9B0M5H6</accession>
<evidence type="ECO:0000256" key="1">
    <source>
        <dbReference type="ARBA" id="ARBA00022741"/>
    </source>
</evidence>
<organism evidence="3 4">
    <name type="scientific">Odobenus rosmarus divergens</name>
    <name type="common">Pacific walrus</name>
    <dbReference type="NCBI Taxonomy" id="9708"/>
    <lineage>
        <taxon>Eukaryota</taxon>
        <taxon>Metazoa</taxon>
        <taxon>Chordata</taxon>
        <taxon>Craniata</taxon>
        <taxon>Vertebrata</taxon>
        <taxon>Euteleostomi</taxon>
        <taxon>Mammalia</taxon>
        <taxon>Eutheria</taxon>
        <taxon>Laurasiatheria</taxon>
        <taxon>Carnivora</taxon>
        <taxon>Caniformia</taxon>
        <taxon>Pinnipedia</taxon>
        <taxon>Odobenidae</taxon>
        <taxon>Odobenus</taxon>
    </lineage>
</organism>
<evidence type="ECO:0000313" key="3">
    <source>
        <dbReference type="Proteomes" id="UP000245340"/>
    </source>
</evidence>
<proteinExistence type="predicted"/>
<keyword evidence="1" id="KW-0547">Nucleotide-binding</keyword>
<dbReference type="GO" id="GO:0005737">
    <property type="term" value="C:cytoplasm"/>
    <property type="evidence" value="ECO:0007669"/>
    <property type="project" value="TreeGrafter"/>
</dbReference>
<reference evidence="4" key="1">
    <citation type="submission" date="2025-08" db="UniProtKB">
        <authorList>
            <consortium name="RefSeq"/>
        </authorList>
    </citation>
    <scope>IDENTIFICATION</scope>
</reference>